<reference evidence="3 4" key="1">
    <citation type="submission" date="2017-11" db="EMBL/GenBank/DDBJ databases">
        <title>Genome sequencing of Prevotella intermedia KCOM 1101.</title>
        <authorList>
            <person name="Kook J.-K."/>
            <person name="Park S.-N."/>
            <person name="Lim Y.K."/>
        </authorList>
    </citation>
    <scope>NUCLEOTIDE SEQUENCE [LARGE SCALE GENOMIC DNA]</scope>
    <source>
        <strain evidence="3 4">KCOM 1101</strain>
    </source>
</reference>
<name>A0AAJ3V8W2_PREIN</name>
<dbReference type="Gene3D" id="3.55.50.10">
    <property type="entry name" value="Baseplate protein-like domains"/>
    <property type="match status" value="1"/>
</dbReference>
<protein>
    <submittedName>
        <fullName evidence="3">Type IV secretion protein Rhs</fullName>
    </submittedName>
</protein>
<dbReference type="Gene3D" id="2.40.50.230">
    <property type="entry name" value="Gp5 N-terminal domain"/>
    <property type="match status" value="1"/>
</dbReference>
<organism evidence="3 4">
    <name type="scientific">Prevotella intermedia</name>
    <dbReference type="NCBI Taxonomy" id="28131"/>
    <lineage>
        <taxon>Bacteria</taxon>
        <taxon>Pseudomonadati</taxon>
        <taxon>Bacteroidota</taxon>
        <taxon>Bacteroidia</taxon>
        <taxon>Bacteroidales</taxon>
        <taxon>Prevotellaceae</taxon>
        <taxon>Prevotella</taxon>
    </lineage>
</organism>
<evidence type="ECO:0000256" key="1">
    <source>
        <dbReference type="SAM" id="MobiDB-lite"/>
    </source>
</evidence>
<sequence length="608" mass="66073">MSIPQTSITVSIGETRLPSLKSLRLEQGIGCHHRFDLCIDLEAGGNRYVHNIGSSSEWLGQPITVHSSNQPIFLGVVTNVRLHREGSDFGFILISGYSATYRMETAPGCFSWLEQPIGEVVRSLCGQANVQLRLNPAYGKKLDYICQYDESDFDFVRRLALQYQEWMYYDGTSLVFGRPKDSSEPVELEYGTTLYSLEIGLQTLARPEQVFTYHSSSDREMDQPTPDLAYGHDQLSGKAFRASLGMYGRPARQHALPRIHTESELIKYMRRKQAADTAETHYVTAESHVPELRVGSVVRLYSSFLERVGQLTRESLGDFIITEIVHEVGEGSYYRNRFKAIPSTVEALPSPRVPMPVAETQMATVTSNADPNGNGRVQVRMNWQQGDMHTGWVRVMTPDAGKSGDVSSNRGFVFIPEVGDQVLLGFRHGDPARPYVMGSLFNGSTGGGGGQGNKCKSLTTRSGSSLKLDDSDGSVTLHDKRSSVSMNFDGAGNSTFSSNTSHTVNAGSNASTNVGEGASVLNMNSGGSISLSGNKSIAILIGPGQSEVSVSDAEENSIKLKIGSSLIEMKDGSIDIQSPQITLNGNGGIITQNGDITLKSSGKVIVNK</sequence>
<dbReference type="AlphaFoldDB" id="A0AAJ3V8W2"/>
<dbReference type="SUPFAM" id="SSF69349">
    <property type="entry name" value="Phage fibre proteins"/>
    <property type="match status" value="1"/>
</dbReference>
<dbReference type="Pfam" id="PF04717">
    <property type="entry name" value="Phage_base_V"/>
    <property type="match status" value="1"/>
</dbReference>
<gene>
    <name evidence="3" type="ORF">CTI16_10575</name>
</gene>
<dbReference type="Gene3D" id="4.10.220.110">
    <property type="match status" value="1"/>
</dbReference>
<dbReference type="Pfam" id="PF05954">
    <property type="entry name" value="Phage_GPD"/>
    <property type="match status" value="1"/>
</dbReference>
<evidence type="ECO:0000313" key="4">
    <source>
        <dbReference type="Proteomes" id="UP000229111"/>
    </source>
</evidence>
<dbReference type="InterPro" id="IPR037026">
    <property type="entry name" value="Vgr_OB-fold_dom_sf"/>
</dbReference>
<dbReference type="EMBL" id="PEKM01000002">
    <property type="protein sequence ID" value="PIK17428.1"/>
    <property type="molecule type" value="Genomic_DNA"/>
</dbReference>
<dbReference type="InterPro" id="IPR006531">
    <property type="entry name" value="Gp5/Vgr_OB"/>
</dbReference>
<evidence type="ECO:0000313" key="3">
    <source>
        <dbReference type="EMBL" id="PIK17428.1"/>
    </source>
</evidence>
<accession>A0AAJ3V8W2</accession>
<evidence type="ECO:0000259" key="2">
    <source>
        <dbReference type="Pfam" id="PF04717"/>
    </source>
</evidence>
<feature type="domain" description="Gp5/Type VI secretion system Vgr protein OB-fold" evidence="2">
    <location>
        <begin position="362"/>
        <end position="441"/>
    </location>
</feature>
<comment type="caution">
    <text evidence="3">The sequence shown here is derived from an EMBL/GenBank/DDBJ whole genome shotgun (WGS) entry which is preliminary data.</text>
</comment>
<dbReference type="Proteomes" id="UP000229111">
    <property type="component" value="Unassembled WGS sequence"/>
</dbReference>
<feature type="region of interest" description="Disordered" evidence="1">
    <location>
        <begin position="443"/>
        <end position="474"/>
    </location>
</feature>
<proteinExistence type="predicted"/>
<dbReference type="Gene3D" id="2.30.110.50">
    <property type="match status" value="1"/>
</dbReference>
<dbReference type="SUPFAM" id="SSF69255">
    <property type="entry name" value="gp5 N-terminal domain-like"/>
    <property type="match status" value="1"/>
</dbReference>
<dbReference type="SUPFAM" id="SSF69279">
    <property type="entry name" value="Phage tail proteins"/>
    <property type="match status" value="2"/>
</dbReference>